<dbReference type="eggNOG" id="ENOG5031J0K">
    <property type="taxonomic scope" value="Bacteria"/>
</dbReference>
<dbReference type="STRING" id="1200352.A606_09450"/>
<dbReference type="PATRIC" id="fig|1200352.3.peg.1923"/>
<protein>
    <recommendedName>
        <fullName evidence="5">Type VII secretion-associated protein</fullName>
    </recommendedName>
</protein>
<proteinExistence type="predicted"/>
<feature type="region of interest" description="Disordered" evidence="1">
    <location>
        <begin position="205"/>
        <end position="271"/>
    </location>
</feature>
<evidence type="ECO:0000313" key="4">
    <source>
        <dbReference type="Proteomes" id="UP000014809"/>
    </source>
</evidence>
<dbReference type="NCBIfam" id="TIGR03931">
    <property type="entry name" value="T7SS_Rv3446c"/>
    <property type="match status" value="1"/>
</dbReference>
<organism evidence="3 4">
    <name type="scientific">Corynebacterium terpenotabidum Y-11</name>
    <dbReference type="NCBI Taxonomy" id="1200352"/>
    <lineage>
        <taxon>Bacteria</taxon>
        <taxon>Bacillati</taxon>
        <taxon>Actinomycetota</taxon>
        <taxon>Actinomycetes</taxon>
        <taxon>Mycobacteriales</taxon>
        <taxon>Corynebacteriaceae</taxon>
        <taxon>Corynebacterium</taxon>
    </lineage>
</organism>
<accession>S4XG28</accession>
<dbReference type="RefSeq" id="WP_020441885.1">
    <property type="nucleotide sequence ID" value="NC_021663.1"/>
</dbReference>
<feature type="transmembrane region" description="Helical" evidence="2">
    <location>
        <begin position="181"/>
        <end position="203"/>
    </location>
</feature>
<reference evidence="3 4" key="1">
    <citation type="submission" date="2012-06" db="EMBL/GenBank/DDBJ databases">
        <title>Complete genome sequence of Corynebacterium terpenotabidum Y-11 (=DSM 44721).</title>
        <authorList>
            <person name="Ruckert C."/>
            <person name="Albersmeier A."/>
            <person name="Al-Dilaimi A."/>
            <person name="Szczepanowski R."/>
            <person name="Kalinowski J."/>
        </authorList>
    </citation>
    <scope>NUCLEOTIDE SEQUENCE [LARGE SCALE GENOMIC DNA]</scope>
    <source>
        <strain evidence="3 4">Y-11</strain>
    </source>
</reference>
<sequence>MTVQAVGLVESGVLVNGWTVTDLLSGYAVRGEPPVDEVAGGVTATVTWKNSGVPLVRLESVRELVAEVLEVRAADPELTSPNPQVPRVLFPWGVGEACTDVLVTGPDDRVTAAYLRSVGVRARCVDRDAALRLAADLEMARSELAELEGGADDPDVGPEEDLPEEWAGDLPDRSPALRRPVVVAAVVAVGVLVVVGIVAAAGLSGGDGTASASAPTSSPAPPVTVTSVVSSPSAAPWQDPVRHTAGGSDGSDGTDGTDDAPVSTVDRADVPVNADLDGWTLREATQRREIWMSDDPDARILVAATPTPVGTQEDLDTRMLTGLADVPGVRVTATGPVDYEESGTSSVTRWQVRLIDGHQVSVGCQYRAGTAEQTAARLAACDRFTATARVG</sequence>
<evidence type="ECO:0008006" key="5">
    <source>
        <dbReference type="Google" id="ProtNLM"/>
    </source>
</evidence>
<feature type="region of interest" description="Disordered" evidence="1">
    <location>
        <begin position="147"/>
        <end position="174"/>
    </location>
</feature>
<dbReference type="AlphaFoldDB" id="S4XG28"/>
<gene>
    <name evidence="3" type="ORF">A606_09450</name>
</gene>
<feature type="compositionally biased region" description="Acidic residues" evidence="1">
    <location>
        <begin position="147"/>
        <end position="167"/>
    </location>
</feature>
<keyword evidence="2" id="KW-1133">Transmembrane helix</keyword>
<dbReference type="EMBL" id="CP003696">
    <property type="protein sequence ID" value="AGP31529.1"/>
    <property type="molecule type" value="Genomic_DNA"/>
</dbReference>
<keyword evidence="4" id="KW-1185">Reference proteome</keyword>
<feature type="compositionally biased region" description="Low complexity" evidence="1">
    <location>
        <begin position="209"/>
        <end position="236"/>
    </location>
</feature>
<evidence type="ECO:0000313" key="3">
    <source>
        <dbReference type="EMBL" id="AGP31529.1"/>
    </source>
</evidence>
<keyword evidence="2" id="KW-0812">Transmembrane</keyword>
<name>S4XG28_9CORY</name>
<evidence type="ECO:0000256" key="2">
    <source>
        <dbReference type="SAM" id="Phobius"/>
    </source>
</evidence>
<dbReference type="Proteomes" id="UP000014809">
    <property type="component" value="Chromosome"/>
</dbReference>
<dbReference type="KEGG" id="cter:A606_09450"/>
<dbReference type="HOGENOM" id="CLU_613527_0_0_11"/>
<dbReference type="InterPro" id="IPR023840">
    <property type="entry name" value="T7SS_Rv3446c"/>
</dbReference>
<evidence type="ECO:0000256" key="1">
    <source>
        <dbReference type="SAM" id="MobiDB-lite"/>
    </source>
</evidence>
<keyword evidence="2" id="KW-0472">Membrane</keyword>